<keyword evidence="2" id="KW-1185">Reference proteome</keyword>
<name>M7X9F2_9BACT</name>
<evidence type="ECO:0000313" key="2">
    <source>
        <dbReference type="Proteomes" id="UP000010953"/>
    </source>
</evidence>
<organism evidence="1 2">
    <name type="scientific">Mariniradius saccharolyticus AK6</name>
    <dbReference type="NCBI Taxonomy" id="1239962"/>
    <lineage>
        <taxon>Bacteria</taxon>
        <taxon>Pseudomonadati</taxon>
        <taxon>Bacteroidota</taxon>
        <taxon>Cytophagia</taxon>
        <taxon>Cytophagales</taxon>
        <taxon>Cyclobacteriaceae</taxon>
        <taxon>Mariniradius</taxon>
    </lineage>
</organism>
<proteinExistence type="predicted"/>
<dbReference type="EMBL" id="AMZY02000020">
    <property type="protein sequence ID" value="EMS31298.1"/>
    <property type="molecule type" value="Genomic_DNA"/>
</dbReference>
<protein>
    <submittedName>
        <fullName evidence="1">Uncharacterized protein</fullName>
    </submittedName>
</protein>
<dbReference type="Proteomes" id="UP000010953">
    <property type="component" value="Unassembled WGS sequence"/>
</dbReference>
<reference evidence="1" key="1">
    <citation type="submission" date="2013-01" db="EMBL/GenBank/DDBJ databases">
        <title>Genome assembly of Mariniradius saccharolyticus AK6.</title>
        <authorList>
            <person name="Vaidya B."/>
            <person name="Khatri I."/>
            <person name="Tanuku N.R.S."/>
            <person name="Subramanian S."/>
            <person name="Pinnaka A."/>
        </authorList>
    </citation>
    <scope>NUCLEOTIDE SEQUENCE [LARGE SCALE GENOMIC DNA]</scope>
    <source>
        <strain evidence="1">AK6</strain>
    </source>
</reference>
<evidence type="ECO:0000313" key="1">
    <source>
        <dbReference type="EMBL" id="EMS31298.1"/>
    </source>
</evidence>
<comment type="caution">
    <text evidence="1">The sequence shown here is derived from an EMBL/GenBank/DDBJ whole genome shotgun (WGS) entry which is preliminary data.</text>
</comment>
<accession>M7X9F2</accession>
<sequence>MQKLIHVNTLYTIFMSYSRNSVWLQFVFIGYQDIIVNFTKSN</sequence>
<gene>
    <name evidence="1" type="ORF">C943_02445</name>
</gene>
<dbReference type="AlphaFoldDB" id="M7X9F2"/>
<dbReference type="InParanoid" id="M7X9F2"/>